<dbReference type="InterPro" id="IPR046769">
    <property type="entry name" value="DOCKER_Lobe_A"/>
</dbReference>
<dbReference type="InterPro" id="IPR027007">
    <property type="entry name" value="C2_DOCK-type_domain"/>
</dbReference>
<dbReference type="CDD" id="cd08679">
    <property type="entry name" value="C2_DOCK180_related"/>
    <property type="match status" value="1"/>
</dbReference>
<feature type="region of interest" description="Disordered" evidence="8">
    <location>
        <begin position="404"/>
        <end position="426"/>
    </location>
</feature>
<dbReference type="GO" id="GO:0007264">
    <property type="term" value="P:small GTPase-mediated signal transduction"/>
    <property type="evidence" value="ECO:0007669"/>
    <property type="project" value="InterPro"/>
</dbReference>
<dbReference type="Gene3D" id="2.30.30.40">
    <property type="entry name" value="SH3 Domains"/>
    <property type="match status" value="1"/>
</dbReference>
<comment type="subcellular location">
    <subcellularLocation>
        <location evidence="1">Cytoplasm</location>
    </subcellularLocation>
</comment>
<feature type="region of interest" description="Disordered" evidence="8">
    <location>
        <begin position="449"/>
        <end position="488"/>
    </location>
</feature>
<dbReference type="EMBL" id="MCBS01024350">
    <property type="protein sequence ID" value="RKF73620.1"/>
    <property type="molecule type" value="Genomic_DNA"/>
</dbReference>
<dbReference type="InterPro" id="IPR035892">
    <property type="entry name" value="C2_domain_sf"/>
</dbReference>
<dbReference type="InterPro" id="IPR042455">
    <property type="entry name" value="DOCK_N_sub1"/>
</dbReference>
<dbReference type="PROSITE" id="PS50002">
    <property type="entry name" value="SH3"/>
    <property type="match status" value="1"/>
</dbReference>
<evidence type="ECO:0000256" key="5">
    <source>
        <dbReference type="ARBA" id="ARBA00022658"/>
    </source>
</evidence>
<organism evidence="12 13">
    <name type="scientific">Golovinomyces cichoracearum</name>
    <dbReference type="NCBI Taxonomy" id="62708"/>
    <lineage>
        <taxon>Eukaryota</taxon>
        <taxon>Fungi</taxon>
        <taxon>Dikarya</taxon>
        <taxon>Ascomycota</taxon>
        <taxon>Pezizomycotina</taxon>
        <taxon>Leotiomycetes</taxon>
        <taxon>Erysiphales</taxon>
        <taxon>Erysiphaceae</taxon>
        <taxon>Golovinomyces</taxon>
    </lineage>
</organism>
<dbReference type="SUPFAM" id="SSF50044">
    <property type="entry name" value="SH3-domain"/>
    <property type="match status" value="1"/>
</dbReference>
<dbReference type="Pfam" id="PF16172">
    <property type="entry name" value="DOCK_N"/>
    <property type="match status" value="1"/>
</dbReference>
<name>A0A420IGE8_9PEZI</name>
<dbReference type="PROSITE" id="PS51651">
    <property type="entry name" value="DOCKER"/>
    <property type="match status" value="1"/>
</dbReference>
<dbReference type="InterPro" id="IPR036028">
    <property type="entry name" value="SH3-like_dom_sf"/>
</dbReference>
<dbReference type="InterPro" id="IPR016024">
    <property type="entry name" value="ARM-type_fold"/>
</dbReference>
<feature type="domain" description="SH3" evidence="9">
    <location>
        <begin position="7"/>
        <end position="88"/>
    </location>
</feature>
<dbReference type="Gene3D" id="1.20.1270.350">
    <property type="entry name" value="Dedicator of cytokinesis N-terminal subdomain"/>
    <property type="match status" value="1"/>
</dbReference>
<dbReference type="GO" id="GO:0005085">
    <property type="term" value="F:guanyl-nucleotide exchange factor activity"/>
    <property type="evidence" value="ECO:0007669"/>
    <property type="project" value="UniProtKB-KW"/>
</dbReference>
<sequence>MPWQPLPQIAFAVATYPFVAQEQADLPLELGDELYIIEQGGKNGDWFRGYLLAPPSLLTGLTSFRVQTLEARVFSGIFPRSCVEVREILNDGELVDLELNLPNLSFDGDNAVVDIPKDTKHHNLAKFKTSVRLRESSKRRTWKRKSINGRFLYEQVIRDPATSKPPAPVPMLKIGDETPTCIEEPLVDEIASCMREWQSTHLHRLLLAGEYQLLNKMAFLVQNLYVARKQLLYGFLTKHELTRLQEKVVWDLVQGNKLFAGEVIVRDPLERGKIMTADDSIIEVTRLQSMMSLLDEQPKLTIQEKPKLYHLLAEIKTFVGTSTENSILIIFLASKAPGTPYTALSENFIIEVPPTGALTSLVKTESMRTLFTNLTSVDIGEASAAENNLYLVVKLQTLQHISESRSREKNFSPDGNSNGNIPPATSHISKAGLKNIMWGGKVQKNSFSRHLTSTSKNSNFSDSPSPSRDSSSHATRASNFNNDERKIAPRTFRKTIRIGALKLNEIMKRRDECEQIMNMWAPEPEYNENIVDNLEEVIRESNNFENSRRSERLHLNLKAFNFSDSDALVEATPTLLTRIVTTNKMEFSGAPTKPRSDVYLTIHEALLSRQTFLTRVSGPVGSFIPLSQNMIGQNFQITMEVRDSNSERIPGCIFPSSNSAPQSTWESSVVTRGEPWKQSLRLNIPISSVPTCHLFLTISDAPNDPFAFCYLPLWNEQAFVRNGHHNLILYGYDENVKISKENEEKASYLVHPWNSRGNIDSSKNEAFTRPVATLRIQTSLCSTFFLQDKILIGLLKWKEISPAEVKEILKRLVFVPEIEIVKLLNDVFSAIFGILVEQAGDEDYEDLIFSALVTVLGIIHDRRFNLGPLFDQYAESLFNYPFATSCLVRSLTRLLAKPSDPNASRQLRATFKVVKYILRFISQAREQQIEKEAGIGIMTTIPSFTKNMRSIFKALDQMMRSESPILIGSKTLAVQHFHTWLPELNNLLTKEEIVHIAIDFMDSCSSVKGKLILYKLVLIINYSKLNLFSEKSQRKALCMNTVRWISPFWNKNDDDDEGQWRDQVRLCCSIVASQIHDLDNEIPDYIPKIVSSYSQMLEASRSSNSEKMRFSLLFPTTYPFPSKNLSCPSNVDEALVELSGVLSAISMHPAGIQLELAADEMAKLLENTLNVHFSILQCEAFPASWLSVHIYHHKSTMKTLEYIYGILLENFIPDPDEAENYNTELWKAFFTVLLKLIGSDILALETFPEQKRRAVWKIAGDIREAGADLMRTAWQSIGWETSLEERCRYGLARMGGYQVQYVPCLVGPIVELCLSVHESLRKVAVEVLHTIIVSEWTLSEDIYVIQAEVIDYLDRLFKSKTLTECILQKLFIAELEILFAPLSKIQGDPLYVAVRELISKTSEFLDLLVAVYGSEAAGEAASKVSRLQLMEFLRDMQKEEILIRYVHQLAQLQLDDGNIAEAGYSLRLHAELYDWDPTQIAPALSDPQFEAQSHFDRKERIYFDMIKLLEDGGAWSSALSAYQELQLQYQENVYDYSKLAQTQQCIGSIYEKLLKSGSSIPKYFRVVYKGLGFPPSVRDQEFVFEVHPNEKQASFLDRMQAAHPAAEIVTTEEIQEFEGQYILVNLVSPHRNLEHPVLQRTRVAQPVKDYLLSSFPQKFSVTLKRNTSGPITEHTAEKIIFKTVDQFPTILRCSRIESVTREVMGALETGLERVIRKTAEMTATEKRVAKGENKMAPLLIKALKISVDPHSDSAISQYRSLIPEDSDDKGNKAIDLVQSLLGNALKSALIDFAIMIRRCLVMFSEPQKEFLLSDEEKESITQNFETAFAPELASYAYSQQLSIFAQMETGLKPPWSLSFPAPSCDTGIDLAPLPTSSTDYSATTRHGKKRLNFFNKIHERLEDNNFQSEFVSIASTAKILNPVNSYNTSLRNSREKTRNSIRSGHGLYSGGKNNSPRHSQSKDGSTVVLDKDYIAGKRKSFIFSSARSRVANRSESRQKEDNDVVSNDHSRAGSVQYHHYSYHQQDANSDMSRGSSPLSTKGGFGRVAGEVKKRLSLVGLGIVRKKGVDKFAGKVVTEES</sequence>
<proteinExistence type="inferred from homology"/>
<evidence type="ECO:0000256" key="4">
    <source>
        <dbReference type="ARBA" id="ARBA00022553"/>
    </source>
</evidence>
<accession>A0A420IGE8</accession>
<evidence type="ECO:0000256" key="2">
    <source>
        <dbReference type="ARBA" id="ARBA00022443"/>
    </source>
</evidence>
<keyword evidence="3" id="KW-0963">Cytoplasm</keyword>
<feature type="region of interest" description="Disordered" evidence="8">
    <location>
        <begin position="1986"/>
        <end position="2008"/>
    </location>
</feature>
<dbReference type="Pfam" id="PF23554">
    <property type="entry name" value="TPR_DOCK"/>
    <property type="match status" value="2"/>
</dbReference>
<comment type="caution">
    <text evidence="12">The sequence shown here is derived from an EMBL/GenBank/DDBJ whole genome shotgun (WGS) entry which is preliminary data.</text>
</comment>
<dbReference type="InterPro" id="IPR001452">
    <property type="entry name" value="SH3_domain"/>
</dbReference>
<gene>
    <name evidence="12" type="ORF">GcM1_243084</name>
</gene>
<dbReference type="PANTHER" id="PTHR45653">
    <property type="entry name" value="DEDICATOR OF CYTOKINESIS"/>
    <property type="match status" value="1"/>
</dbReference>
<dbReference type="InterPro" id="IPR032376">
    <property type="entry name" value="DOCK_N"/>
</dbReference>
<evidence type="ECO:0000259" key="9">
    <source>
        <dbReference type="PROSITE" id="PS50002"/>
    </source>
</evidence>
<evidence type="ECO:0000256" key="7">
    <source>
        <dbReference type="PROSITE-ProRule" id="PRU00983"/>
    </source>
</evidence>
<dbReference type="Gene3D" id="2.60.40.150">
    <property type="entry name" value="C2 domain"/>
    <property type="match status" value="1"/>
</dbReference>
<dbReference type="Proteomes" id="UP000285326">
    <property type="component" value="Unassembled WGS sequence"/>
</dbReference>
<evidence type="ECO:0000256" key="3">
    <source>
        <dbReference type="ARBA" id="ARBA00022490"/>
    </source>
</evidence>
<dbReference type="GO" id="GO:0031267">
    <property type="term" value="F:small GTPase binding"/>
    <property type="evidence" value="ECO:0007669"/>
    <property type="project" value="TreeGrafter"/>
</dbReference>
<evidence type="ECO:0000256" key="8">
    <source>
        <dbReference type="SAM" id="MobiDB-lite"/>
    </source>
</evidence>
<reference evidence="12 13" key="1">
    <citation type="journal article" date="2018" name="BMC Genomics">
        <title>Comparative genome analyses reveal sequence features reflecting distinct modes of host-adaptation between dicot and monocot powdery mildew.</title>
        <authorList>
            <person name="Wu Y."/>
            <person name="Ma X."/>
            <person name="Pan Z."/>
            <person name="Kale S.D."/>
            <person name="Song Y."/>
            <person name="King H."/>
            <person name="Zhang Q."/>
            <person name="Presley C."/>
            <person name="Deng X."/>
            <person name="Wei C.I."/>
            <person name="Xiao S."/>
        </authorList>
    </citation>
    <scope>NUCLEOTIDE SEQUENCE [LARGE SCALE GENOMIC DNA]</scope>
    <source>
        <strain evidence="12">UMSG1</strain>
    </source>
</reference>
<comment type="similarity">
    <text evidence="7">Belongs to the DOCK family.</text>
</comment>
<protein>
    <submittedName>
        <fullName evidence="12">Dedicator of cytokinesis protein 1</fullName>
    </submittedName>
</protein>
<evidence type="ECO:0000256" key="6">
    <source>
        <dbReference type="PROSITE-ProRule" id="PRU00192"/>
    </source>
</evidence>
<dbReference type="PANTHER" id="PTHR45653:SF10">
    <property type="entry name" value="MYOBLAST CITY, ISOFORM B"/>
    <property type="match status" value="1"/>
</dbReference>
<dbReference type="InterPro" id="IPR026791">
    <property type="entry name" value="DOCK"/>
</dbReference>
<dbReference type="Pfam" id="PF14429">
    <property type="entry name" value="DOCK-C2"/>
    <property type="match status" value="1"/>
</dbReference>
<keyword evidence="2 6" id="KW-0728">SH3 domain</keyword>
<dbReference type="InterPro" id="IPR056372">
    <property type="entry name" value="TPR_DOCK"/>
</dbReference>
<feature type="compositionally biased region" description="Basic and acidic residues" evidence="8">
    <location>
        <begin position="1992"/>
        <end position="2008"/>
    </location>
</feature>
<dbReference type="GO" id="GO:0005737">
    <property type="term" value="C:cytoplasm"/>
    <property type="evidence" value="ECO:0007669"/>
    <property type="project" value="UniProtKB-SubCell"/>
</dbReference>
<dbReference type="CDD" id="cd11684">
    <property type="entry name" value="DHR2_DOCK"/>
    <property type="match status" value="1"/>
</dbReference>
<dbReference type="GO" id="GO:0005886">
    <property type="term" value="C:plasma membrane"/>
    <property type="evidence" value="ECO:0007669"/>
    <property type="project" value="TreeGrafter"/>
</dbReference>
<dbReference type="InterPro" id="IPR043161">
    <property type="entry name" value="DOCK_C_lobe_A"/>
</dbReference>
<dbReference type="PROSITE" id="PS51650">
    <property type="entry name" value="C2_DOCK"/>
    <property type="match status" value="1"/>
</dbReference>
<feature type="compositionally biased region" description="Polar residues" evidence="8">
    <location>
        <begin position="1951"/>
        <end position="1964"/>
    </location>
</feature>
<keyword evidence="5" id="KW-0344">Guanine-nucleotide releasing factor</keyword>
<dbReference type="SMART" id="SM00326">
    <property type="entry name" value="SH3"/>
    <property type="match status" value="1"/>
</dbReference>
<evidence type="ECO:0000313" key="13">
    <source>
        <dbReference type="Proteomes" id="UP000285326"/>
    </source>
</evidence>
<dbReference type="SUPFAM" id="SSF48371">
    <property type="entry name" value="ARM repeat"/>
    <property type="match status" value="1"/>
</dbReference>
<dbReference type="InterPro" id="IPR027357">
    <property type="entry name" value="DOCKER_dom"/>
</dbReference>
<evidence type="ECO:0000259" key="10">
    <source>
        <dbReference type="PROSITE" id="PS51650"/>
    </source>
</evidence>
<feature type="compositionally biased region" description="Low complexity" evidence="8">
    <location>
        <begin position="452"/>
        <end position="469"/>
    </location>
</feature>
<evidence type="ECO:0000256" key="1">
    <source>
        <dbReference type="ARBA" id="ARBA00004496"/>
    </source>
</evidence>
<evidence type="ECO:0000313" key="12">
    <source>
        <dbReference type="EMBL" id="RKF73620.1"/>
    </source>
</evidence>
<dbReference type="Pfam" id="PF06920">
    <property type="entry name" value="DHR-2_Lobe_A"/>
    <property type="match status" value="1"/>
</dbReference>
<feature type="region of interest" description="Disordered" evidence="8">
    <location>
        <begin position="1929"/>
        <end position="1967"/>
    </location>
</feature>
<evidence type="ECO:0000259" key="11">
    <source>
        <dbReference type="PROSITE" id="PS51651"/>
    </source>
</evidence>
<keyword evidence="4" id="KW-0597">Phosphoprotein</keyword>
<dbReference type="Gene3D" id="1.25.40.410">
    <property type="match status" value="1"/>
</dbReference>
<feature type="domain" description="C2 DOCK-type" evidence="10">
    <location>
        <begin position="595"/>
        <end position="781"/>
    </location>
</feature>
<feature type="domain" description="DOCKER" evidence="11">
    <location>
        <begin position="1433"/>
        <end position="1844"/>
    </location>
</feature>